<dbReference type="RefSeq" id="WP_210954869.1">
    <property type="nucleotide sequence ID" value="NZ_CP054393.1"/>
</dbReference>
<dbReference type="PANTHER" id="PTHR47396">
    <property type="entry name" value="TYPE I RESTRICTION ENZYME ECOKI R PROTEIN"/>
    <property type="match status" value="1"/>
</dbReference>
<dbReference type="SMART" id="SM00490">
    <property type="entry name" value="HELICc"/>
    <property type="match status" value="1"/>
</dbReference>
<keyword evidence="2" id="KW-0378">Hydrolase</keyword>
<keyword evidence="2" id="KW-0547">Nucleotide-binding</keyword>
<keyword evidence="2" id="KW-0347">Helicase</keyword>
<dbReference type="Pfam" id="PF00271">
    <property type="entry name" value="Helicase_C"/>
    <property type="match status" value="1"/>
</dbReference>
<sequence>MTATVKIYITKTRKSNNFQENLKMVDMKNKELYGEIFYSYQIDRAIDENFLCEYEIVFPLFAEVKELNDIDSQLSKEIKDSINHLLGDKYIKNNKENFLIEKIKNKLHLNYIARMVGIQKILKEYQSKSALAFVNGISVNRAQHASSFMEAILKSLNDTHKYDSSLKTDYIEGLMSPSEREEKLNKLKNEKPFLLWNCRCLTEGVDIPECDAIVFFEPKQSFIDLIQAMGRTLRKDPNNENKKAVIIFPLEFDDKYKSSIMFLNRINVFIV</sequence>
<feature type="domain" description="Helicase C-terminal" evidence="1">
    <location>
        <begin position="117"/>
        <end position="271"/>
    </location>
</feature>
<keyword evidence="2" id="KW-0067">ATP-binding</keyword>
<protein>
    <submittedName>
        <fullName evidence="2">DEAD/DEAH box helicase</fullName>
    </submittedName>
</protein>
<dbReference type="GO" id="GO:0004386">
    <property type="term" value="F:helicase activity"/>
    <property type="evidence" value="ECO:0007669"/>
    <property type="project" value="UniProtKB-KW"/>
</dbReference>
<dbReference type="Proteomes" id="UP000672038">
    <property type="component" value="Chromosome"/>
</dbReference>
<proteinExistence type="predicted"/>
<gene>
    <name evidence="2" type="ORF">LFWB_2560</name>
</gene>
<dbReference type="KEGG" id="pluf:LFWB_2560"/>
<dbReference type="EMBL" id="CP054393">
    <property type="protein sequence ID" value="QTX02826.1"/>
    <property type="molecule type" value="Genomic_DNA"/>
</dbReference>
<dbReference type="InterPro" id="IPR027417">
    <property type="entry name" value="P-loop_NTPase"/>
</dbReference>
<evidence type="ECO:0000313" key="3">
    <source>
        <dbReference type="Proteomes" id="UP000672038"/>
    </source>
</evidence>
<dbReference type="PROSITE" id="PS51194">
    <property type="entry name" value="HELICASE_CTER"/>
    <property type="match status" value="1"/>
</dbReference>
<keyword evidence="3" id="KW-1185">Reference proteome</keyword>
<organism evidence="2 3">
    <name type="scientific">Loofah witches'-broom phytoplasma</name>
    <dbReference type="NCBI Taxonomy" id="35773"/>
    <lineage>
        <taxon>Bacteria</taxon>
        <taxon>Bacillati</taxon>
        <taxon>Mycoplasmatota</taxon>
        <taxon>Mollicutes</taxon>
        <taxon>Acholeplasmatales</taxon>
        <taxon>Acholeplasmataceae</taxon>
        <taxon>Candidatus Phytoplasma</taxon>
        <taxon>16SrVIII (Loofah witches'-broom group)</taxon>
    </lineage>
</organism>
<evidence type="ECO:0000259" key="1">
    <source>
        <dbReference type="PROSITE" id="PS51194"/>
    </source>
</evidence>
<accession>A0A975ING3</accession>
<dbReference type="InterPro" id="IPR050742">
    <property type="entry name" value="Helicase_Restrict-Modif_Enz"/>
</dbReference>
<reference evidence="2" key="1">
    <citation type="submission" date="2020-06" db="EMBL/GenBank/DDBJ databases">
        <title>Complete genome sequence of Candidatus Phytoplasma luffae NCHU2019.</title>
        <authorList>
            <person name="Cho S.-T."/>
            <person name="Tan C.-M."/>
            <person name="Li J.-R."/>
            <person name="Chien Y.-Y."/>
            <person name="Chiu Y.-C."/>
            <person name="Yang J.-Y."/>
            <person name="Kuo C.-H."/>
        </authorList>
    </citation>
    <scope>NUCLEOTIDE SEQUENCE</scope>
    <source>
        <strain evidence="2">NCHU2019</strain>
    </source>
</reference>
<dbReference type="GO" id="GO:0005829">
    <property type="term" value="C:cytosol"/>
    <property type="evidence" value="ECO:0007669"/>
    <property type="project" value="TreeGrafter"/>
</dbReference>
<dbReference type="Gene3D" id="3.40.50.300">
    <property type="entry name" value="P-loop containing nucleotide triphosphate hydrolases"/>
    <property type="match status" value="1"/>
</dbReference>
<name>A0A975ING3_LOWBP</name>
<dbReference type="PANTHER" id="PTHR47396:SF1">
    <property type="entry name" value="ATP-DEPENDENT HELICASE IRC3-RELATED"/>
    <property type="match status" value="1"/>
</dbReference>
<evidence type="ECO:0000313" key="2">
    <source>
        <dbReference type="EMBL" id="QTX02826.1"/>
    </source>
</evidence>
<dbReference type="AlphaFoldDB" id="A0A975ING3"/>
<dbReference type="InterPro" id="IPR001650">
    <property type="entry name" value="Helicase_C-like"/>
</dbReference>
<dbReference type="SUPFAM" id="SSF52540">
    <property type="entry name" value="P-loop containing nucleoside triphosphate hydrolases"/>
    <property type="match status" value="1"/>
</dbReference>